<proteinExistence type="predicted"/>
<dbReference type="RefSeq" id="WP_262068629.1">
    <property type="nucleotide sequence ID" value="NZ_JAMXOC010000006.1"/>
</dbReference>
<comment type="caution">
    <text evidence="2">The sequence shown here is derived from an EMBL/GenBank/DDBJ whole genome shotgun (WGS) entry which is preliminary data.</text>
</comment>
<dbReference type="EMBL" id="JAMZFV010000006">
    <property type="protein sequence ID" value="MCP1109748.1"/>
    <property type="molecule type" value="Genomic_DNA"/>
</dbReference>
<dbReference type="Pfam" id="PF04397">
    <property type="entry name" value="LytTR"/>
    <property type="match status" value="1"/>
</dbReference>
<dbReference type="InterPro" id="IPR046947">
    <property type="entry name" value="LytR-like"/>
</dbReference>
<protein>
    <submittedName>
        <fullName evidence="2">LytTR family transcriptional regulator</fullName>
    </submittedName>
</protein>
<sequence>MKIRIEIDENLNPEEEVVVIKASSISEEVLALQKALKETIGTEQKLALYKQERVFYLSLNELLFFETEGGRVFAHTPEEMYEAQYRLYELEELLPGHFMRISKSTILNTRKVYSVSSSLPGARTAEFKGSYKQVYISRHYYKALQNKLEETR</sequence>
<dbReference type="SMART" id="SM00850">
    <property type="entry name" value="LytTR"/>
    <property type="match status" value="1"/>
</dbReference>
<dbReference type="Proteomes" id="UP001523565">
    <property type="component" value="Unassembled WGS sequence"/>
</dbReference>
<reference evidence="2 3" key="1">
    <citation type="journal article" date="2022" name="Genome Biol. Evol.">
        <title>Host diet, physiology and behaviors set the stage for Lachnospiraceae cladogenesis.</title>
        <authorList>
            <person name="Vera-Ponce De Leon A."/>
            <person name="Schneider M."/>
            <person name="Jahnes B.C."/>
            <person name="Sadowski V."/>
            <person name="Camuy-Velez L.A."/>
            <person name="Duan J."/>
            <person name="Sabree Z.L."/>
        </authorList>
    </citation>
    <scope>NUCLEOTIDE SEQUENCE [LARGE SCALE GENOMIC DNA]</scope>
    <source>
        <strain evidence="2 3">PAL227</strain>
    </source>
</reference>
<evidence type="ECO:0000313" key="3">
    <source>
        <dbReference type="Proteomes" id="UP001523565"/>
    </source>
</evidence>
<feature type="domain" description="HTH LytTR-type" evidence="1">
    <location>
        <begin position="46"/>
        <end position="150"/>
    </location>
</feature>
<dbReference type="PANTHER" id="PTHR37299:SF4">
    <property type="entry name" value="TRANSCRIPTIONAL REGULATOR"/>
    <property type="match status" value="1"/>
</dbReference>
<dbReference type="Gene3D" id="2.40.50.1020">
    <property type="entry name" value="LytTr DNA-binding domain"/>
    <property type="match status" value="1"/>
</dbReference>
<keyword evidence="3" id="KW-1185">Reference proteome</keyword>
<accession>A0ABT1EGC9</accession>
<dbReference type="PANTHER" id="PTHR37299">
    <property type="entry name" value="TRANSCRIPTIONAL REGULATOR-RELATED"/>
    <property type="match status" value="1"/>
</dbReference>
<name>A0ABT1EGC9_9FIRM</name>
<dbReference type="PROSITE" id="PS50930">
    <property type="entry name" value="HTH_LYTTR"/>
    <property type="match status" value="1"/>
</dbReference>
<gene>
    <name evidence="2" type="ORF">NK118_05715</name>
</gene>
<dbReference type="InterPro" id="IPR007492">
    <property type="entry name" value="LytTR_DNA-bd_dom"/>
</dbReference>
<organism evidence="2 3">
    <name type="scientific">Ohessyouella blattaphilus</name>
    <dbReference type="NCBI Taxonomy" id="2949333"/>
    <lineage>
        <taxon>Bacteria</taxon>
        <taxon>Bacillati</taxon>
        <taxon>Bacillota</taxon>
        <taxon>Clostridia</taxon>
        <taxon>Lachnospirales</taxon>
        <taxon>Lachnospiraceae</taxon>
        <taxon>Ohessyouella</taxon>
    </lineage>
</organism>
<evidence type="ECO:0000313" key="2">
    <source>
        <dbReference type="EMBL" id="MCP1109748.1"/>
    </source>
</evidence>
<evidence type="ECO:0000259" key="1">
    <source>
        <dbReference type="PROSITE" id="PS50930"/>
    </source>
</evidence>